<accession>A0A7S1LF92</accession>
<feature type="region of interest" description="Disordered" evidence="1">
    <location>
        <begin position="117"/>
        <end position="156"/>
    </location>
</feature>
<gene>
    <name evidence="2" type="ORF">NDES1114_LOCUS7805</name>
</gene>
<dbReference type="AlphaFoldDB" id="A0A7S1LF92"/>
<evidence type="ECO:0000256" key="1">
    <source>
        <dbReference type="SAM" id="MobiDB-lite"/>
    </source>
</evidence>
<name>A0A7S1LF92_NEODS</name>
<protein>
    <submittedName>
        <fullName evidence="2">Uncharacterized protein</fullName>
    </submittedName>
</protein>
<proteinExistence type="predicted"/>
<evidence type="ECO:0000313" key="2">
    <source>
        <dbReference type="EMBL" id="CAD9102136.1"/>
    </source>
</evidence>
<feature type="region of interest" description="Disordered" evidence="1">
    <location>
        <begin position="59"/>
        <end position="99"/>
    </location>
</feature>
<dbReference type="EMBL" id="HBGF01011681">
    <property type="protein sequence ID" value="CAD9102136.1"/>
    <property type="molecule type" value="Transcribed_RNA"/>
</dbReference>
<organism evidence="2">
    <name type="scientific">Neobodo designis</name>
    <name type="common">Flagellated protozoan</name>
    <name type="synonym">Bodo designis</name>
    <dbReference type="NCBI Taxonomy" id="312471"/>
    <lineage>
        <taxon>Eukaryota</taxon>
        <taxon>Discoba</taxon>
        <taxon>Euglenozoa</taxon>
        <taxon>Kinetoplastea</taxon>
        <taxon>Metakinetoplastina</taxon>
        <taxon>Neobodonida</taxon>
        <taxon>Neobodo</taxon>
    </lineage>
</organism>
<reference evidence="2" key="1">
    <citation type="submission" date="2021-01" db="EMBL/GenBank/DDBJ databases">
        <authorList>
            <person name="Corre E."/>
            <person name="Pelletier E."/>
            <person name="Niang G."/>
            <person name="Scheremetjew M."/>
            <person name="Finn R."/>
            <person name="Kale V."/>
            <person name="Holt S."/>
            <person name="Cochrane G."/>
            <person name="Meng A."/>
            <person name="Brown T."/>
            <person name="Cohen L."/>
        </authorList>
    </citation>
    <scope>NUCLEOTIDE SEQUENCE</scope>
    <source>
        <strain evidence="2">CCAP 1951/1</strain>
    </source>
</reference>
<sequence>MGCASSADADCPAAARRAAAAAAAARNHVVIDDFDSTPNPLRAAQAPVGISLEERVASSRQQHAQWARRTAQEQQRRARHRHAALASPPISLRSTTSDGECPFTWVRDDTAPEAVIWPPTNRGALSLPPVPSSRLVTRASDPEDDTSGPTSERALS</sequence>